<dbReference type="PANTHER" id="PTHR34801:SF6">
    <property type="entry name" value="SLL1620 PROTEIN"/>
    <property type="match status" value="1"/>
</dbReference>
<accession>A0AB34JE17</accession>
<evidence type="ECO:0000313" key="2">
    <source>
        <dbReference type="EMBL" id="KAL1519761.1"/>
    </source>
</evidence>
<dbReference type="InterPro" id="IPR010865">
    <property type="entry name" value="DUF1499"/>
</dbReference>
<dbReference type="Pfam" id="PF07386">
    <property type="entry name" value="DUF1499"/>
    <property type="match status" value="1"/>
</dbReference>
<reference evidence="2 3" key="1">
    <citation type="journal article" date="2024" name="Science">
        <title>Giant polyketide synthase enzymes in the biosynthesis of giant marine polyether toxins.</title>
        <authorList>
            <person name="Fallon T.R."/>
            <person name="Shende V.V."/>
            <person name="Wierzbicki I.H."/>
            <person name="Pendleton A.L."/>
            <person name="Watervoot N.F."/>
            <person name="Auber R.P."/>
            <person name="Gonzalez D.J."/>
            <person name="Wisecaver J.H."/>
            <person name="Moore B.S."/>
        </authorList>
    </citation>
    <scope>NUCLEOTIDE SEQUENCE [LARGE SCALE GENOMIC DNA]</scope>
    <source>
        <strain evidence="2 3">12B1</strain>
    </source>
</reference>
<evidence type="ECO:0000313" key="3">
    <source>
        <dbReference type="Proteomes" id="UP001515480"/>
    </source>
</evidence>
<evidence type="ECO:0000256" key="1">
    <source>
        <dbReference type="SAM" id="MobiDB-lite"/>
    </source>
</evidence>
<feature type="compositionally biased region" description="Low complexity" evidence="1">
    <location>
        <begin position="13"/>
        <end position="25"/>
    </location>
</feature>
<keyword evidence="3" id="KW-1185">Reference proteome</keyword>
<feature type="region of interest" description="Disordered" evidence="1">
    <location>
        <begin position="12"/>
        <end position="32"/>
    </location>
</feature>
<organism evidence="2 3">
    <name type="scientific">Prymnesium parvum</name>
    <name type="common">Toxic golden alga</name>
    <dbReference type="NCBI Taxonomy" id="97485"/>
    <lineage>
        <taxon>Eukaryota</taxon>
        <taxon>Haptista</taxon>
        <taxon>Haptophyta</taxon>
        <taxon>Prymnesiophyceae</taxon>
        <taxon>Prymnesiales</taxon>
        <taxon>Prymnesiaceae</taxon>
        <taxon>Prymnesium</taxon>
    </lineage>
</organism>
<comment type="caution">
    <text evidence="2">The sequence shown here is derived from an EMBL/GenBank/DDBJ whole genome shotgun (WGS) entry which is preliminary data.</text>
</comment>
<dbReference type="AlphaFoldDB" id="A0AB34JE17"/>
<dbReference type="Proteomes" id="UP001515480">
    <property type="component" value="Unassembled WGS sequence"/>
</dbReference>
<feature type="region of interest" description="Disordered" evidence="1">
    <location>
        <begin position="75"/>
        <end position="97"/>
    </location>
</feature>
<protein>
    <submittedName>
        <fullName evidence="2">Uncharacterized protein</fullName>
    </submittedName>
</protein>
<name>A0AB34JE17_PRYPA</name>
<dbReference type="EMBL" id="JBGBPQ010000009">
    <property type="protein sequence ID" value="KAL1519761.1"/>
    <property type="molecule type" value="Genomic_DNA"/>
</dbReference>
<dbReference type="PANTHER" id="PTHR34801">
    <property type="entry name" value="EXPRESSED PROTEIN"/>
    <property type="match status" value="1"/>
</dbReference>
<sequence length="272" mass="29529">MALLLLPCVSWKPSSPSQSAFPPSSVARQPPPALAGRLSRRAALHQALLPAAACFVACPLPSRAFDNRLPPDELELKYKTPRTPGPKPTDIGPDAAGGLKPCIDGKPHCFSSSPETFEDNDLYNADYGTTADWLVEPFRYEMALPAAVDDVKAAIAAYPPGQNGVDGGGFKVIEERVAADSAYIYVQFEARRRGYIDDMEFSLKDGIANVRTSSRLGYLDMGVNAKRFNWFAARLGGIKGWRTKPILSKGHEEYFALNGVTDAEVVLARPKS</sequence>
<proteinExistence type="predicted"/>
<gene>
    <name evidence="2" type="ORF">AB1Y20_023269</name>
</gene>